<dbReference type="Proteomes" id="UP001501427">
    <property type="component" value="Unassembled WGS sequence"/>
</dbReference>
<dbReference type="Proteomes" id="UP000549343">
    <property type="component" value="Unassembled WGS sequence"/>
</dbReference>
<protein>
    <submittedName>
        <fullName evidence="3">NAD(P)-binding domain-containing protein</fullName>
    </submittedName>
    <submittedName>
        <fullName evidence="4">NADPH-dependent F420 reductase</fullName>
    </submittedName>
</protein>
<dbReference type="Pfam" id="PF03807">
    <property type="entry name" value="F420_oxidored"/>
    <property type="match status" value="1"/>
</dbReference>
<dbReference type="SUPFAM" id="SSF51735">
    <property type="entry name" value="NAD(P)-binding Rossmann-fold domains"/>
    <property type="match status" value="1"/>
</dbReference>
<dbReference type="InterPro" id="IPR028939">
    <property type="entry name" value="P5C_Rdtase_cat_N"/>
</dbReference>
<keyword evidence="6" id="KW-1185">Reference proteome</keyword>
<accession>A0A7W7MX62</accession>
<sequence length="209" mass="21196">MRIAIIGAGNVGGAIARACVQTGHDVVITAADPGNAQDVASKTGAQAADTNAAAAQGADMVVLAVPYAAVESVASEIAGGVSGRVVLDATNPLKPDYSGLAVTDRSAAEVLQESLPQAAVVKAFNTVFATNQADPVVDGTRLDGFYAGDDEAAKEKVADLLTAVGYRPIDVGGLAAARALEHMAFLNISLNAGHGWQWRSGWKLVGPTT</sequence>
<dbReference type="PANTHER" id="PTHR14239">
    <property type="entry name" value="DUDULIN-RELATED"/>
    <property type="match status" value="1"/>
</dbReference>
<dbReference type="AlphaFoldDB" id="A0A7W7MX62"/>
<proteinExistence type="predicted"/>
<evidence type="ECO:0000313" key="4">
    <source>
        <dbReference type="EMBL" id="MBB4773584.1"/>
    </source>
</evidence>
<dbReference type="Gene3D" id="3.40.50.720">
    <property type="entry name" value="NAD(P)-binding Rossmann-like Domain"/>
    <property type="match status" value="1"/>
</dbReference>
<evidence type="ECO:0000313" key="5">
    <source>
        <dbReference type="Proteomes" id="UP000549343"/>
    </source>
</evidence>
<organism evidence="4 5">
    <name type="scientific">Actinomadura livida</name>
    <dbReference type="NCBI Taxonomy" id="79909"/>
    <lineage>
        <taxon>Bacteria</taxon>
        <taxon>Bacillati</taxon>
        <taxon>Actinomycetota</taxon>
        <taxon>Actinomycetes</taxon>
        <taxon>Streptosporangiales</taxon>
        <taxon>Thermomonosporaceae</taxon>
        <taxon>Actinomadura</taxon>
    </lineage>
</organism>
<comment type="caution">
    <text evidence="4">The sequence shown here is derived from an EMBL/GenBank/DDBJ whole genome shotgun (WGS) entry which is preliminary data.</text>
</comment>
<evidence type="ECO:0000313" key="3">
    <source>
        <dbReference type="EMBL" id="GAA0563048.1"/>
    </source>
</evidence>
<dbReference type="EMBL" id="JACHMV010000001">
    <property type="protein sequence ID" value="MBB4773584.1"/>
    <property type="molecule type" value="Genomic_DNA"/>
</dbReference>
<reference evidence="3" key="1">
    <citation type="journal article" date="2014" name="Int. J. Syst. Evol. Microbiol.">
        <title>Complete genome of a new Firmicutes species belonging to the dominant human colonic microbiota ('Ruminococcus bicirculans') reveals two chromosomes and a selective capacity to utilize plant glucans.</title>
        <authorList>
            <consortium name="NISC Comparative Sequencing Program"/>
            <person name="Wegmann U."/>
            <person name="Louis P."/>
            <person name="Goesmann A."/>
            <person name="Henrissat B."/>
            <person name="Duncan S.H."/>
            <person name="Flint H.J."/>
        </authorList>
    </citation>
    <scope>NUCLEOTIDE SEQUENCE</scope>
    <source>
        <strain evidence="3">JCM 10667</strain>
    </source>
</reference>
<dbReference type="PANTHER" id="PTHR14239:SF10">
    <property type="entry name" value="REDUCTASE"/>
    <property type="match status" value="1"/>
</dbReference>
<dbReference type="InterPro" id="IPR036291">
    <property type="entry name" value="NAD(P)-bd_dom_sf"/>
</dbReference>
<evidence type="ECO:0000256" key="1">
    <source>
        <dbReference type="ARBA" id="ARBA00023002"/>
    </source>
</evidence>
<dbReference type="GO" id="GO:0016491">
    <property type="term" value="F:oxidoreductase activity"/>
    <property type="evidence" value="ECO:0007669"/>
    <property type="project" value="UniProtKB-KW"/>
</dbReference>
<reference evidence="3" key="4">
    <citation type="submission" date="2023-12" db="EMBL/GenBank/DDBJ databases">
        <authorList>
            <person name="Sun Q."/>
            <person name="Inoue M."/>
        </authorList>
    </citation>
    <scope>NUCLEOTIDE SEQUENCE</scope>
    <source>
        <strain evidence="3">JCM 10667</strain>
    </source>
</reference>
<name>A0A7W7MX62_9ACTN</name>
<evidence type="ECO:0000313" key="6">
    <source>
        <dbReference type="Proteomes" id="UP001501427"/>
    </source>
</evidence>
<reference evidence="4 5" key="3">
    <citation type="submission" date="2020-08" db="EMBL/GenBank/DDBJ databases">
        <title>Sequencing the genomes of 1000 actinobacteria strains.</title>
        <authorList>
            <person name="Klenk H.-P."/>
        </authorList>
    </citation>
    <scope>NUCLEOTIDE SEQUENCE [LARGE SCALE GENOMIC DNA]</scope>
    <source>
        <strain evidence="4 5">DSM 44772</strain>
    </source>
</reference>
<dbReference type="EMBL" id="BAAAHD010000023">
    <property type="protein sequence ID" value="GAA0563048.1"/>
    <property type="molecule type" value="Genomic_DNA"/>
</dbReference>
<reference evidence="6" key="2">
    <citation type="journal article" date="2019" name="Int. J. Syst. Evol. Microbiol.">
        <title>The Global Catalogue of Microorganisms (GCM) 10K type strain sequencing project: providing services to taxonomists for standard genome sequencing and annotation.</title>
        <authorList>
            <consortium name="The Broad Institute Genomics Platform"/>
            <consortium name="The Broad Institute Genome Sequencing Center for Infectious Disease"/>
            <person name="Wu L."/>
            <person name="Ma J."/>
        </authorList>
    </citation>
    <scope>NUCLEOTIDE SEQUENCE [LARGE SCALE GENOMIC DNA]</scope>
    <source>
        <strain evidence="6">JCM 10667</strain>
    </source>
</reference>
<evidence type="ECO:0000259" key="2">
    <source>
        <dbReference type="Pfam" id="PF03807"/>
    </source>
</evidence>
<feature type="domain" description="Pyrroline-5-carboxylate reductase catalytic N-terminal" evidence="2">
    <location>
        <begin position="2"/>
        <end position="92"/>
    </location>
</feature>
<gene>
    <name evidence="4" type="ORF">F4557_002002</name>
    <name evidence="3" type="ORF">GCM10009546_26600</name>
</gene>
<dbReference type="InterPro" id="IPR051267">
    <property type="entry name" value="STEAP_metalloreductase"/>
</dbReference>
<keyword evidence="1" id="KW-0560">Oxidoreductase</keyword>